<dbReference type="HOGENOM" id="CLU_1784178_0_0_7"/>
<dbReference type="RefSeq" id="WP_012825780.1">
    <property type="nucleotide sequence ID" value="NC_013440.1"/>
</dbReference>
<dbReference type="InterPro" id="IPR009875">
    <property type="entry name" value="PilZ_domain"/>
</dbReference>
<evidence type="ECO:0000259" key="2">
    <source>
        <dbReference type="Pfam" id="PF07238"/>
    </source>
</evidence>
<reference evidence="3 4" key="1">
    <citation type="journal article" date="2010" name="Stand. Genomic Sci.">
        <title>Complete genome sequence of Haliangium ochraceum type strain (SMP-2).</title>
        <authorList>
            <consortium name="US DOE Joint Genome Institute (JGI-PGF)"/>
            <person name="Ivanova N."/>
            <person name="Daum C."/>
            <person name="Lang E."/>
            <person name="Abt B."/>
            <person name="Kopitz M."/>
            <person name="Saunders E."/>
            <person name="Lapidus A."/>
            <person name="Lucas S."/>
            <person name="Glavina Del Rio T."/>
            <person name="Nolan M."/>
            <person name="Tice H."/>
            <person name="Copeland A."/>
            <person name="Cheng J.F."/>
            <person name="Chen F."/>
            <person name="Bruce D."/>
            <person name="Goodwin L."/>
            <person name="Pitluck S."/>
            <person name="Mavromatis K."/>
            <person name="Pati A."/>
            <person name="Mikhailova N."/>
            <person name="Chen A."/>
            <person name="Palaniappan K."/>
            <person name="Land M."/>
            <person name="Hauser L."/>
            <person name="Chang Y.J."/>
            <person name="Jeffries C.D."/>
            <person name="Detter J.C."/>
            <person name="Brettin T."/>
            <person name="Rohde M."/>
            <person name="Goker M."/>
            <person name="Bristow J."/>
            <person name="Markowitz V."/>
            <person name="Eisen J.A."/>
            <person name="Hugenholtz P."/>
            <person name="Kyrpides N.C."/>
            <person name="Klenk H.P."/>
        </authorList>
    </citation>
    <scope>NUCLEOTIDE SEQUENCE [LARGE SCALE GENOMIC DNA]</scope>
    <source>
        <strain evidence="4">DSM 14365 / CIP 107738 / JCM 11303 / AJ 13395 / SMP-2</strain>
    </source>
</reference>
<feature type="domain" description="PilZ" evidence="2">
    <location>
        <begin position="51"/>
        <end position="132"/>
    </location>
</feature>
<protein>
    <recommendedName>
        <fullName evidence="2">PilZ domain-containing protein</fullName>
    </recommendedName>
</protein>
<accession>D0LKB9</accession>
<feature type="compositionally biased region" description="Basic residues" evidence="1">
    <location>
        <begin position="1"/>
        <end position="17"/>
    </location>
</feature>
<gene>
    <name evidence="3" type="ordered locus">Hoch_0514</name>
</gene>
<feature type="region of interest" description="Disordered" evidence="1">
    <location>
        <begin position="1"/>
        <end position="22"/>
    </location>
</feature>
<name>D0LKB9_HALO1</name>
<evidence type="ECO:0000256" key="1">
    <source>
        <dbReference type="SAM" id="MobiDB-lite"/>
    </source>
</evidence>
<evidence type="ECO:0000313" key="3">
    <source>
        <dbReference type="EMBL" id="ACY13153.1"/>
    </source>
</evidence>
<keyword evidence="4" id="KW-1185">Reference proteome</keyword>
<proteinExistence type="predicted"/>
<dbReference type="EMBL" id="CP001804">
    <property type="protein sequence ID" value="ACY13153.1"/>
    <property type="molecule type" value="Genomic_DNA"/>
</dbReference>
<dbReference type="GO" id="GO:0035438">
    <property type="term" value="F:cyclic-di-GMP binding"/>
    <property type="evidence" value="ECO:0007669"/>
    <property type="project" value="InterPro"/>
</dbReference>
<dbReference type="Pfam" id="PF07238">
    <property type="entry name" value="PilZ"/>
    <property type="match status" value="1"/>
</dbReference>
<dbReference type="AlphaFoldDB" id="D0LKB9"/>
<dbReference type="STRING" id="502025.Hoch_0514"/>
<dbReference type="KEGG" id="hoh:Hoch_0514"/>
<dbReference type="eggNOG" id="COG3215">
    <property type="taxonomic scope" value="Bacteria"/>
</dbReference>
<dbReference type="Proteomes" id="UP000001880">
    <property type="component" value="Chromosome"/>
</dbReference>
<organism evidence="3 4">
    <name type="scientific">Haliangium ochraceum (strain DSM 14365 / JCM 11303 / SMP-2)</name>
    <dbReference type="NCBI Taxonomy" id="502025"/>
    <lineage>
        <taxon>Bacteria</taxon>
        <taxon>Pseudomonadati</taxon>
        <taxon>Myxococcota</taxon>
        <taxon>Polyangia</taxon>
        <taxon>Haliangiales</taxon>
        <taxon>Kofleriaceae</taxon>
        <taxon>Haliangium</taxon>
    </lineage>
</organism>
<dbReference type="Gene3D" id="2.40.10.220">
    <property type="entry name" value="predicted glycosyltransferase like domains"/>
    <property type="match status" value="1"/>
</dbReference>
<evidence type="ECO:0000313" key="4">
    <source>
        <dbReference type="Proteomes" id="UP000001880"/>
    </source>
</evidence>
<sequence>MGDAKRVRHTPGRRGAHPNRATPCGDPRCCSPLLFHALEVDCGDQETYLFTYLRELEATYIFVRTTRPRAPGTAVHMRFQHGDAAIPLTLDGQVIWVNPYRPADARQLNNPGMGIRFLDLEGDQRLHLMGLVKRLAFLDGAAAAL</sequence>